<evidence type="ECO:0000313" key="18">
    <source>
        <dbReference type="Proteomes" id="UP000316270"/>
    </source>
</evidence>
<evidence type="ECO:0000259" key="16">
    <source>
        <dbReference type="Pfam" id="PF14413"/>
    </source>
</evidence>
<dbReference type="GO" id="GO:0008193">
    <property type="term" value="F:tRNA guanylyltransferase activity"/>
    <property type="evidence" value="ECO:0007669"/>
    <property type="project" value="UniProtKB-EC"/>
</dbReference>
<dbReference type="InterPro" id="IPR025845">
    <property type="entry name" value="Thg1_C_dom"/>
</dbReference>
<dbReference type="InterPro" id="IPR038469">
    <property type="entry name" value="tRNAHis_GuaTrfase_Thg1_sf"/>
</dbReference>
<dbReference type="AlphaFoldDB" id="A0A517L5I0"/>
<evidence type="ECO:0000256" key="10">
    <source>
        <dbReference type="ARBA" id="ARBA00022842"/>
    </source>
</evidence>
<dbReference type="OrthoDB" id="62560at2759"/>
<feature type="region of interest" description="Disordered" evidence="13">
    <location>
        <begin position="216"/>
        <end position="237"/>
    </location>
</feature>
<evidence type="ECO:0000256" key="3">
    <source>
        <dbReference type="ARBA" id="ARBA00012511"/>
    </source>
</evidence>
<evidence type="ECO:0000256" key="12">
    <source>
        <dbReference type="ARBA" id="ARBA00032480"/>
    </source>
</evidence>
<comment type="cofactor">
    <cofactor evidence="1">
        <name>Mg(2+)</name>
        <dbReference type="ChEBI" id="CHEBI:18420"/>
    </cofactor>
</comment>
<keyword evidence="5" id="KW-0808">Transferase</keyword>
<keyword evidence="14" id="KW-0812">Transmembrane</keyword>
<dbReference type="STRING" id="50376.A0A517L5I0"/>
<feature type="compositionally biased region" description="Basic and acidic residues" evidence="13">
    <location>
        <begin position="301"/>
        <end position="310"/>
    </location>
</feature>
<protein>
    <recommendedName>
        <fullName evidence="4">tRNA(His) guanylyltransferase</fullName>
        <ecNumber evidence="3">2.7.7.79</ecNumber>
    </recommendedName>
    <alternativeName>
        <fullName evidence="12">tRNA-histidine guanylyltransferase</fullName>
    </alternativeName>
</protein>
<evidence type="ECO:0000256" key="1">
    <source>
        <dbReference type="ARBA" id="ARBA00001946"/>
    </source>
</evidence>
<feature type="region of interest" description="Disordered" evidence="13">
    <location>
        <begin position="278"/>
        <end position="310"/>
    </location>
</feature>
<feature type="compositionally biased region" description="Low complexity" evidence="13">
    <location>
        <begin position="217"/>
        <end position="229"/>
    </location>
</feature>
<keyword evidence="9" id="KW-0547">Nucleotide-binding</keyword>
<feature type="domain" description="Thg1 C-terminal" evidence="16">
    <location>
        <begin position="127"/>
        <end position="256"/>
    </location>
</feature>
<evidence type="ECO:0000256" key="9">
    <source>
        <dbReference type="ARBA" id="ARBA00022741"/>
    </source>
</evidence>
<dbReference type="Pfam" id="PF14413">
    <property type="entry name" value="Thg1C"/>
    <property type="match status" value="1"/>
</dbReference>
<gene>
    <name evidence="17" type="ORF">FKW77_006197</name>
</gene>
<dbReference type="EMBL" id="CP042189">
    <property type="protein sequence ID" value="QDS70893.1"/>
    <property type="molecule type" value="Genomic_DNA"/>
</dbReference>
<keyword evidence="8" id="KW-0479">Metal-binding</keyword>
<evidence type="ECO:0000256" key="4">
    <source>
        <dbReference type="ARBA" id="ARBA00015443"/>
    </source>
</evidence>
<dbReference type="PANTHER" id="PTHR12729">
    <property type="entry name" value="TRNA(HIS) GUANYLYLTRANSFERASE-RELATED"/>
    <property type="match status" value="1"/>
</dbReference>
<dbReference type="EC" id="2.7.7.79" evidence="3"/>
<evidence type="ECO:0000256" key="13">
    <source>
        <dbReference type="SAM" id="MobiDB-lite"/>
    </source>
</evidence>
<evidence type="ECO:0000256" key="8">
    <source>
        <dbReference type="ARBA" id="ARBA00022723"/>
    </source>
</evidence>
<keyword evidence="11" id="KW-0342">GTP-binding</keyword>
<evidence type="ECO:0000259" key="15">
    <source>
        <dbReference type="Pfam" id="PF04446"/>
    </source>
</evidence>
<accession>A0A517L5I0</accession>
<evidence type="ECO:0000256" key="14">
    <source>
        <dbReference type="SAM" id="Phobius"/>
    </source>
</evidence>
<keyword evidence="7" id="KW-0548">Nucleotidyltransferase</keyword>
<evidence type="ECO:0000256" key="11">
    <source>
        <dbReference type="ARBA" id="ARBA00023134"/>
    </source>
</evidence>
<keyword evidence="14" id="KW-1133">Transmembrane helix</keyword>
<name>A0A517L5I0_9PEZI</name>
<keyword evidence="10" id="KW-0460">Magnesium</keyword>
<dbReference type="Pfam" id="PF04446">
    <property type="entry name" value="Thg1"/>
    <property type="match status" value="1"/>
</dbReference>
<evidence type="ECO:0000256" key="6">
    <source>
        <dbReference type="ARBA" id="ARBA00022694"/>
    </source>
</evidence>
<keyword evidence="6" id="KW-0819">tRNA processing</keyword>
<keyword evidence="18" id="KW-1185">Reference proteome</keyword>
<keyword evidence="14" id="KW-0472">Membrane</keyword>
<dbReference type="Proteomes" id="UP000316270">
    <property type="component" value="Chromosome 5"/>
</dbReference>
<evidence type="ECO:0000313" key="17">
    <source>
        <dbReference type="EMBL" id="QDS70893.1"/>
    </source>
</evidence>
<dbReference type="InterPro" id="IPR007537">
    <property type="entry name" value="tRNAHis_GuaTrfase_Thg1"/>
</dbReference>
<dbReference type="GO" id="GO:0000287">
    <property type="term" value="F:magnesium ion binding"/>
    <property type="evidence" value="ECO:0007669"/>
    <property type="project" value="InterPro"/>
</dbReference>
<dbReference type="InterPro" id="IPR024956">
    <property type="entry name" value="tRNAHis_GuaTrfase_cat"/>
</dbReference>
<dbReference type="GO" id="GO:0006400">
    <property type="term" value="P:tRNA modification"/>
    <property type="evidence" value="ECO:0007669"/>
    <property type="project" value="InterPro"/>
</dbReference>
<feature type="transmembrane region" description="Helical" evidence="14">
    <location>
        <begin position="96"/>
        <end position="115"/>
    </location>
</feature>
<reference evidence="17 18" key="1">
    <citation type="submission" date="2019-07" db="EMBL/GenBank/DDBJ databases">
        <title>Finished genome of Venturia effusa.</title>
        <authorList>
            <person name="Young C.A."/>
            <person name="Cox M.P."/>
            <person name="Ganley A.R.D."/>
            <person name="David W.J."/>
        </authorList>
    </citation>
    <scope>NUCLEOTIDE SEQUENCE [LARGE SCALE GENOMIC DNA]</scope>
    <source>
        <strain evidence="18">albino</strain>
    </source>
</reference>
<feature type="domain" description="tRNAHis guanylyltransferase catalytic" evidence="15">
    <location>
        <begin position="6"/>
        <end position="123"/>
    </location>
</feature>
<sequence length="310" mass="34403">MANSQYEYVKAFERDEVLLPNTWIVVRIDGRGFHRFTTHHSFTKPNDLRALQLMNASAQSVMHALPDVVLAYGISDEYSFVFHKDTSLFQRRSSKILSTVVSTFTAYYVALWSTYFPDKELMATTGGHINNLFNTTFWALIDRAGLSNKEAEQRLSGTLARDKNELLFRMGINYDREPPIFKRGSALYWDYELLDPSTPPSAEGSKAVPEGKVAGIAEEAPPGGSSSAGLSKTAAARERRKKAKAGIAVWHGDVIQDEFWRRRSWILSGRAGRLKAEENGASASLHGRSGPPESSTPNGNHVEHAARGLV</sequence>
<comment type="similarity">
    <text evidence="2">Belongs to the tRNA(His) guanylyltransferase family.</text>
</comment>
<evidence type="ECO:0000256" key="7">
    <source>
        <dbReference type="ARBA" id="ARBA00022695"/>
    </source>
</evidence>
<proteinExistence type="inferred from homology"/>
<dbReference type="PANTHER" id="PTHR12729:SF6">
    <property type="entry name" value="TRNA(HIS) GUANYLYLTRANSFERASE-RELATED"/>
    <property type="match status" value="1"/>
</dbReference>
<organism evidence="17 18">
    <name type="scientific">Venturia effusa</name>
    <dbReference type="NCBI Taxonomy" id="50376"/>
    <lineage>
        <taxon>Eukaryota</taxon>
        <taxon>Fungi</taxon>
        <taxon>Dikarya</taxon>
        <taxon>Ascomycota</taxon>
        <taxon>Pezizomycotina</taxon>
        <taxon>Dothideomycetes</taxon>
        <taxon>Pleosporomycetidae</taxon>
        <taxon>Venturiales</taxon>
        <taxon>Venturiaceae</taxon>
        <taxon>Venturia</taxon>
    </lineage>
</organism>
<evidence type="ECO:0000256" key="2">
    <source>
        <dbReference type="ARBA" id="ARBA00010113"/>
    </source>
</evidence>
<dbReference type="GO" id="GO:0005525">
    <property type="term" value="F:GTP binding"/>
    <property type="evidence" value="ECO:0007669"/>
    <property type="project" value="UniProtKB-KW"/>
</dbReference>
<dbReference type="Gene3D" id="3.30.70.3000">
    <property type="match status" value="2"/>
</dbReference>
<evidence type="ECO:0000256" key="5">
    <source>
        <dbReference type="ARBA" id="ARBA00022679"/>
    </source>
</evidence>